<dbReference type="AlphaFoldDB" id="A0A6B8V8Q8"/>
<gene>
    <name evidence="2" type="ORF">CKALI_02720</name>
</gene>
<keyword evidence="1" id="KW-1133">Transmembrane helix</keyword>
<accession>A0A6B8V8Q8</accession>
<protein>
    <submittedName>
        <fullName evidence="2">Uncharacterized protein</fullName>
    </submittedName>
</protein>
<evidence type="ECO:0000256" key="1">
    <source>
        <dbReference type="SAM" id="Phobius"/>
    </source>
</evidence>
<keyword evidence="3" id="KW-1185">Reference proteome</keyword>
<dbReference type="KEGG" id="ckw:CKALI_02720"/>
<reference evidence="3" key="1">
    <citation type="submission" date="2019-11" db="EMBL/GenBank/DDBJ databases">
        <title>Complete genome sequence of Corynebacterium kalinowskii 1959, a novel Corynebacterium species isolated from soil of a small paddock in Vilsendorf, Germany.</title>
        <authorList>
            <person name="Schaffert L."/>
            <person name="Ruwe M."/>
            <person name="Milse J."/>
            <person name="Hanuschka K."/>
            <person name="Ortseifen V."/>
            <person name="Droste J."/>
            <person name="Brandt D."/>
            <person name="Schlueter L."/>
            <person name="Kutter Y."/>
            <person name="Vinke S."/>
            <person name="Viehoefer P."/>
            <person name="Jacob L."/>
            <person name="Luebke N.-C."/>
            <person name="Schulte-Berndt E."/>
            <person name="Hain C."/>
            <person name="Linder M."/>
            <person name="Schmidt P."/>
            <person name="Wollenschlaeger L."/>
            <person name="Luttermann T."/>
            <person name="Thieme E."/>
            <person name="Hassa J."/>
            <person name="Haak M."/>
            <person name="Wittchen M."/>
            <person name="Mentz A."/>
            <person name="Persicke M."/>
            <person name="Busche T."/>
            <person name="Ruckert C."/>
        </authorList>
    </citation>
    <scope>NUCLEOTIDE SEQUENCE [LARGE SCALE GENOMIC DNA]</scope>
    <source>
        <strain evidence="3">1959</strain>
    </source>
</reference>
<dbReference type="Proteomes" id="UP000427071">
    <property type="component" value="Chromosome"/>
</dbReference>
<proteinExistence type="predicted"/>
<sequence>MKWLAVPWLTIACSLGVIASQFGGAWNPYWHGPLVGSIMLALISSGLLSWRHINAFSLDAAVLLIGVAGCAYLWNALGDGPVLLGALLFLPALALIIAGLSTALNRLLALAVYKHH</sequence>
<feature type="transmembrane region" description="Helical" evidence="1">
    <location>
        <begin position="55"/>
        <end position="74"/>
    </location>
</feature>
<feature type="transmembrane region" description="Helical" evidence="1">
    <location>
        <begin position="29"/>
        <end position="48"/>
    </location>
</feature>
<evidence type="ECO:0000313" key="2">
    <source>
        <dbReference type="EMBL" id="QGU01432.1"/>
    </source>
</evidence>
<name>A0A6B8V8Q8_9CORY</name>
<dbReference type="EMBL" id="CP046452">
    <property type="protein sequence ID" value="QGU01432.1"/>
    <property type="molecule type" value="Genomic_DNA"/>
</dbReference>
<feature type="transmembrane region" description="Helical" evidence="1">
    <location>
        <begin position="86"/>
        <end position="113"/>
    </location>
</feature>
<organism evidence="2 3">
    <name type="scientific">Corynebacterium kalinowskii</name>
    <dbReference type="NCBI Taxonomy" id="2675216"/>
    <lineage>
        <taxon>Bacteria</taxon>
        <taxon>Bacillati</taxon>
        <taxon>Actinomycetota</taxon>
        <taxon>Actinomycetes</taxon>
        <taxon>Mycobacteriales</taxon>
        <taxon>Corynebacteriaceae</taxon>
        <taxon>Corynebacterium</taxon>
    </lineage>
</organism>
<evidence type="ECO:0000313" key="3">
    <source>
        <dbReference type="Proteomes" id="UP000427071"/>
    </source>
</evidence>
<keyword evidence="1" id="KW-0812">Transmembrane</keyword>
<keyword evidence="1" id="KW-0472">Membrane</keyword>